<sequence length="209" mass="22459">MWRSILVSSLLFLGASISAIAQSETVASRPKKLQQLYLSIGGGPAFTLNKEARTRGIAFTSDISLALRQQRIFRLGFQISGFTSKDAPKPDLILDNTGFDHSLVSPSVSIGKRKKINEKLQIQGLAGASLNLHSYLPYISEEAAAAGTEACIPAFLVKPGLILRAEAMALPVRFAGLTIGAFYHYVPGISNGGVTLSLNFGLIKRKELL</sequence>
<dbReference type="RefSeq" id="WP_150903505.1">
    <property type="nucleotide sequence ID" value="NZ_VTWT01000004.1"/>
</dbReference>
<evidence type="ECO:0000256" key="1">
    <source>
        <dbReference type="SAM" id="SignalP"/>
    </source>
</evidence>
<organism evidence="2 3">
    <name type="scientific">Adhaeribacter soli</name>
    <dbReference type="NCBI Taxonomy" id="2607655"/>
    <lineage>
        <taxon>Bacteria</taxon>
        <taxon>Pseudomonadati</taxon>
        <taxon>Bacteroidota</taxon>
        <taxon>Cytophagia</taxon>
        <taxon>Cytophagales</taxon>
        <taxon>Hymenobacteraceae</taxon>
        <taxon>Adhaeribacter</taxon>
    </lineage>
</organism>
<proteinExistence type="predicted"/>
<comment type="caution">
    <text evidence="2">The sequence shown here is derived from an EMBL/GenBank/DDBJ whole genome shotgun (WGS) entry which is preliminary data.</text>
</comment>
<gene>
    <name evidence="2" type="ORF">F0P94_08740</name>
</gene>
<name>A0A5N1IX94_9BACT</name>
<dbReference type="AlphaFoldDB" id="A0A5N1IX94"/>
<evidence type="ECO:0000313" key="3">
    <source>
        <dbReference type="Proteomes" id="UP000326570"/>
    </source>
</evidence>
<keyword evidence="3" id="KW-1185">Reference proteome</keyword>
<evidence type="ECO:0000313" key="2">
    <source>
        <dbReference type="EMBL" id="KAA9338871.1"/>
    </source>
</evidence>
<keyword evidence="1" id="KW-0732">Signal</keyword>
<accession>A0A5N1IX94</accession>
<feature type="signal peptide" evidence="1">
    <location>
        <begin position="1"/>
        <end position="21"/>
    </location>
</feature>
<evidence type="ECO:0008006" key="4">
    <source>
        <dbReference type="Google" id="ProtNLM"/>
    </source>
</evidence>
<protein>
    <recommendedName>
        <fullName evidence="4">Outer membrane beta-barrel protein</fullName>
    </recommendedName>
</protein>
<dbReference type="Proteomes" id="UP000326570">
    <property type="component" value="Unassembled WGS sequence"/>
</dbReference>
<reference evidence="2 3" key="1">
    <citation type="submission" date="2019-09" db="EMBL/GenBank/DDBJ databases">
        <title>Genome sequence of Adhaeribacter sp. M2.</title>
        <authorList>
            <person name="Srinivasan S."/>
        </authorList>
    </citation>
    <scope>NUCLEOTIDE SEQUENCE [LARGE SCALE GENOMIC DNA]</scope>
    <source>
        <strain evidence="2 3">M2</strain>
    </source>
</reference>
<dbReference type="EMBL" id="VTWT01000004">
    <property type="protein sequence ID" value="KAA9338871.1"/>
    <property type="molecule type" value="Genomic_DNA"/>
</dbReference>
<feature type="chain" id="PRO_5024814043" description="Outer membrane beta-barrel protein" evidence="1">
    <location>
        <begin position="22"/>
        <end position="209"/>
    </location>
</feature>